<evidence type="ECO:0000313" key="9">
    <source>
        <dbReference type="EMBL" id="KAK0171681.1"/>
    </source>
</evidence>
<evidence type="ECO:0000256" key="4">
    <source>
        <dbReference type="ARBA" id="ARBA00023128"/>
    </source>
</evidence>
<dbReference type="Proteomes" id="UP001168990">
    <property type="component" value="Unassembled WGS sequence"/>
</dbReference>
<dbReference type="Pfam" id="PF05162">
    <property type="entry name" value="Ribosomal_L41"/>
    <property type="match status" value="1"/>
</dbReference>
<protein>
    <recommendedName>
        <fullName evidence="8">60S ribosomal protein L41</fullName>
    </recommendedName>
</protein>
<dbReference type="GO" id="GO:0090071">
    <property type="term" value="P:negative regulation of ribosome biogenesis"/>
    <property type="evidence" value="ECO:0007669"/>
    <property type="project" value="TreeGrafter"/>
</dbReference>
<dbReference type="Gene3D" id="3.30.460.10">
    <property type="entry name" value="Beta Polymerase, domain 2"/>
    <property type="match status" value="1"/>
</dbReference>
<name>A0AA39FLK9_9HYME</name>
<dbReference type="GO" id="GO:0005739">
    <property type="term" value="C:mitochondrion"/>
    <property type="evidence" value="ECO:0007669"/>
    <property type="project" value="UniProtKB-SubCell"/>
</dbReference>
<dbReference type="InterPro" id="IPR007836">
    <property type="entry name" value="Ribosomal_eS32"/>
</dbReference>
<dbReference type="GO" id="GO:0006412">
    <property type="term" value="P:translation"/>
    <property type="evidence" value="ECO:0007669"/>
    <property type="project" value="InterPro"/>
</dbReference>
<keyword evidence="10" id="KW-1185">Reference proteome</keyword>
<dbReference type="InterPro" id="IPR004394">
    <property type="entry name" value="Iojap/RsfS/C7orf30"/>
</dbReference>
<dbReference type="FunFam" id="3.30.460.10:FF:000018">
    <property type="entry name" value="Mitochondrial assembly of ribosomal large subunit 1"/>
    <property type="match status" value="1"/>
</dbReference>
<accession>A0AA39FLK9</accession>
<evidence type="ECO:0000313" key="10">
    <source>
        <dbReference type="Proteomes" id="UP001168990"/>
    </source>
</evidence>
<comment type="subunit">
    <text evidence="8">Component of the large ribosomal subunit.</text>
</comment>
<comment type="similarity">
    <text evidence="2">Belongs to the Iojap/RsfS family.</text>
</comment>
<evidence type="ECO:0000256" key="7">
    <source>
        <dbReference type="ARBA" id="ARBA00053669"/>
    </source>
</evidence>
<dbReference type="PANTHER" id="PTHR21043">
    <property type="entry name" value="IOJAP SUPERFAMILY ORTHOLOG"/>
    <property type="match status" value="1"/>
</dbReference>
<dbReference type="NCBIfam" id="TIGR00090">
    <property type="entry name" value="rsfS_iojap_ybeB"/>
    <property type="match status" value="1"/>
</dbReference>
<dbReference type="PANTHER" id="PTHR21043:SF0">
    <property type="entry name" value="MITOCHONDRIAL ASSEMBLY OF RIBOSOMAL LARGE SUBUNIT PROTEIN 1"/>
    <property type="match status" value="1"/>
</dbReference>
<gene>
    <name evidence="9" type="ORF">PV328_005103</name>
</gene>
<keyword evidence="3 8" id="KW-0689">Ribosomal protein</keyword>
<proteinExistence type="inferred from homology"/>
<evidence type="ECO:0000256" key="5">
    <source>
        <dbReference type="ARBA" id="ARBA00023274"/>
    </source>
</evidence>
<comment type="subcellular location">
    <subcellularLocation>
        <location evidence="1">Mitochondrion</location>
    </subcellularLocation>
</comment>
<evidence type="ECO:0000256" key="3">
    <source>
        <dbReference type="ARBA" id="ARBA00022980"/>
    </source>
</evidence>
<comment type="similarity">
    <text evidence="6 8">Belongs to the eukaryotic ribosomal protein eS32 family.</text>
</comment>
<dbReference type="GO" id="GO:0005840">
    <property type="term" value="C:ribosome"/>
    <property type="evidence" value="ECO:0007669"/>
    <property type="project" value="UniProtKB-KW"/>
</dbReference>
<evidence type="ECO:0000256" key="8">
    <source>
        <dbReference type="RuleBase" id="RU368055"/>
    </source>
</evidence>
<comment type="caution">
    <text evidence="9">The sequence shown here is derived from an EMBL/GenBank/DDBJ whole genome shotgun (WGS) entry which is preliminary data.</text>
</comment>
<comment type="function">
    <text evidence="7">Required for normal mitochondrial ribosome function and mitochondrial translation. May play a role in ribosome biogenesis by preventing premature association of the 28S and 39S ribosomal subunits. Interacts with mitochondrial ribosomal protein uL14m (MRPL14), probably blocking formation of intersubunit bridge B8, preventing association of the 28S and 39S ribosomal subunits. Addition to isolated mitochondrial ribosomal subunits partially inhibits translation, probably by interfering with the association of the 28S and 39S ribosomal subunits and the formation of functional ribosomes. May also participate in the assembly and/or regulation of the stability of the large subunit of the mitochondrial ribosome. May function as a ribosomal silencing factor.</text>
</comment>
<evidence type="ECO:0000256" key="2">
    <source>
        <dbReference type="ARBA" id="ARBA00010574"/>
    </source>
</evidence>
<dbReference type="HAMAP" id="MF_01477">
    <property type="entry name" value="Iojap_RsfS"/>
    <property type="match status" value="1"/>
</dbReference>
<dbReference type="SUPFAM" id="SSF81301">
    <property type="entry name" value="Nucleotidyltransferase"/>
    <property type="match status" value="1"/>
</dbReference>
<keyword evidence="5 8" id="KW-0687">Ribonucleoprotein</keyword>
<evidence type="ECO:0000256" key="1">
    <source>
        <dbReference type="ARBA" id="ARBA00004173"/>
    </source>
</evidence>
<organism evidence="9 10">
    <name type="scientific">Microctonus aethiopoides</name>
    <dbReference type="NCBI Taxonomy" id="144406"/>
    <lineage>
        <taxon>Eukaryota</taxon>
        <taxon>Metazoa</taxon>
        <taxon>Ecdysozoa</taxon>
        <taxon>Arthropoda</taxon>
        <taxon>Hexapoda</taxon>
        <taxon>Insecta</taxon>
        <taxon>Pterygota</taxon>
        <taxon>Neoptera</taxon>
        <taxon>Endopterygota</taxon>
        <taxon>Hymenoptera</taxon>
        <taxon>Apocrita</taxon>
        <taxon>Ichneumonoidea</taxon>
        <taxon>Braconidae</taxon>
        <taxon>Euphorinae</taxon>
        <taxon>Microctonus</taxon>
    </lineage>
</organism>
<dbReference type="GO" id="GO:0003735">
    <property type="term" value="F:structural constituent of ribosome"/>
    <property type="evidence" value="ECO:0007669"/>
    <property type="project" value="UniProtKB-UniRule"/>
</dbReference>
<dbReference type="GO" id="GO:0017148">
    <property type="term" value="P:negative regulation of translation"/>
    <property type="evidence" value="ECO:0007669"/>
    <property type="project" value="TreeGrafter"/>
</dbReference>
<dbReference type="Pfam" id="PF02410">
    <property type="entry name" value="RsfS"/>
    <property type="match status" value="1"/>
</dbReference>
<sequence>MRAKWRKKRMRRLKRKRRKMRASIFKVGKILYKSPHTFRYEAVNLSCVNLNKLYSTNDKSKESLNLENKEQDVDHNLAAGVKAKYKIFQDDKYDIAILDDENLQNKKQNDDHNLVAGVKPEYQIFRDDDSDIIFDVDEEKKRLDLEAINALEQTIDPYEGLNMKHGVRGVFDIEDLIEILKKDKAQNIFVATVPSELSYVDYIVIVTAKSSRHMSALATYIRKAYKLKRYPEELLPKIEGKNSKDWMAIDLGNIALHIFSTTIREKYDLETLWSVGPTYDKIVNTPDHEIEFQESYSDYLAGFQPADENAPSSKPDVL</sequence>
<reference evidence="9" key="2">
    <citation type="submission" date="2023-03" db="EMBL/GenBank/DDBJ databases">
        <authorList>
            <person name="Inwood S.N."/>
            <person name="Skelly J.G."/>
            <person name="Guhlin J."/>
            <person name="Harrop T.W.R."/>
            <person name="Goldson S.G."/>
            <person name="Dearden P.K."/>
        </authorList>
    </citation>
    <scope>NUCLEOTIDE SEQUENCE</scope>
    <source>
        <strain evidence="9">Irish</strain>
        <tissue evidence="9">Whole body</tissue>
    </source>
</reference>
<dbReference type="EMBL" id="JAQQBS010000002">
    <property type="protein sequence ID" value="KAK0171681.1"/>
    <property type="molecule type" value="Genomic_DNA"/>
</dbReference>
<keyword evidence="4" id="KW-0496">Mitochondrion</keyword>
<dbReference type="AlphaFoldDB" id="A0AA39FLK9"/>
<dbReference type="GO" id="GO:0043023">
    <property type="term" value="F:ribosomal large subunit binding"/>
    <property type="evidence" value="ECO:0007669"/>
    <property type="project" value="TreeGrafter"/>
</dbReference>
<dbReference type="GO" id="GO:1990904">
    <property type="term" value="C:ribonucleoprotein complex"/>
    <property type="evidence" value="ECO:0007669"/>
    <property type="project" value="UniProtKB-KW"/>
</dbReference>
<dbReference type="InterPro" id="IPR043519">
    <property type="entry name" value="NT_sf"/>
</dbReference>
<evidence type="ECO:0000256" key="6">
    <source>
        <dbReference type="ARBA" id="ARBA00043969"/>
    </source>
</evidence>
<reference evidence="9" key="1">
    <citation type="journal article" date="2023" name="bioRxiv">
        <title>Scaffold-level genome assemblies of two parasitoid biocontrol wasps reveal the parthenogenesis mechanism and an associated novel virus.</title>
        <authorList>
            <person name="Inwood S."/>
            <person name="Skelly J."/>
            <person name="Guhlin J."/>
            <person name="Harrop T."/>
            <person name="Goldson S."/>
            <person name="Dearden P."/>
        </authorList>
    </citation>
    <scope>NUCLEOTIDE SEQUENCE</scope>
    <source>
        <strain evidence="9">Irish</strain>
        <tissue evidence="9">Whole body</tissue>
    </source>
</reference>